<evidence type="ECO:0000256" key="5">
    <source>
        <dbReference type="ARBA" id="ARBA00022741"/>
    </source>
</evidence>
<dbReference type="UniPathway" id="UPA00028">
    <property type="reaction ID" value="UER00005"/>
</dbReference>
<dbReference type="PANTHER" id="PTHR21299:SF1">
    <property type="entry name" value="PANTOATE--BETA-ALANINE LIGASE"/>
    <property type="match status" value="1"/>
</dbReference>
<dbReference type="EMBL" id="JAFREP010000048">
    <property type="protein sequence ID" value="MBO1323061.1"/>
    <property type="molecule type" value="Genomic_DNA"/>
</dbReference>
<feature type="binding site" evidence="8">
    <location>
        <position position="63"/>
    </location>
    <ligand>
        <name>beta-alanine</name>
        <dbReference type="ChEBI" id="CHEBI:57966"/>
    </ligand>
</feature>
<dbReference type="PANTHER" id="PTHR21299">
    <property type="entry name" value="CYTIDYLATE KINASE/PANTOATE-BETA-ALANINE LIGASE"/>
    <property type="match status" value="1"/>
</dbReference>
<evidence type="ECO:0000313" key="10">
    <source>
        <dbReference type="Proteomes" id="UP000664417"/>
    </source>
</evidence>
<dbReference type="RefSeq" id="WP_207863033.1">
    <property type="nucleotide sequence ID" value="NZ_JAFREP010000048.1"/>
</dbReference>
<dbReference type="GO" id="GO:0004592">
    <property type="term" value="F:pantoate-beta-alanine ligase activity"/>
    <property type="evidence" value="ECO:0007669"/>
    <property type="project" value="UniProtKB-UniRule"/>
</dbReference>
<comment type="pathway">
    <text evidence="1 8">Cofactor biosynthesis; (R)-pantothenate biosynthesis; (R)-pantothenate from (R)-pantoate and beta-alanine: step 1/1.</text>
</comment>
<protein>
    <recommendedName>
        <fullName evidence="8">Pantothenate synthetase</fullName>
        <shortName evidence="8">PS</shortName>
        <ecNumber evidence="8">6.3.2.1</ecNumber>
    </recommendedName>
    <alternativeName>
        <fullName evidence="8">Pantoate--beta-alanine ligase</fullName>
    </alternativeName>
    <alternativeName>
        <fullName evidence="8">Pantoate-activating enzyme</fullName>
    </alternativeName>
</protein>
<dbReference type="NCBIfam" id="TIGR00018">
    <property type="entry name" value="panC"/>
    <property type="match status" value="1"/>
</dbReference>
<feature type="binding site" evidence="8">
    <location>
        <begin position="186"/>
        <end position="189"/>
    </location>
    <ligand>
        <name>ATP</name>
        <dbReference type="ChEBI" id="CHEBI:30616"/>
    </ligand>
</feature>
<keyword evidence="3 8" id="KW-0436">Ligase</keyword>
<accession>A0A8J7U8X8</accession>
<sequence length="280" mass="31283">MSQRIDGHPYEMIQILEHQRREGNTIGFVPTMGSLHRGHQALVEASRNDGNFTVVSVFVNPAQFGPNEDFDTYPRDNDRDFELATAAGGDLVWYPDVADLYPAEAQTSVLPGDLAAKLCGVSRPQFFPGICTVVLKLLNLVRPHQTYFGEKDFQQLAIIRRMVADFYLNVDVVGCATVREDDGLAMSSRNRYLKPADRDIARTLYRTLQAAKAAFAAGERDATALKTQLTEAWPQGLELDYLAFREPEFLNEVTQLEADTRLFLGAWLRGIRLIDNAAVG</sequence>
<dbReference type="Gene3D" id="3.30.1300.10">
    <property type="entry name" value="Pantoate-beta-alanine ligase, C-terminal domain"/>
    <property type="match status" value="1"/>
</dbReference>
<evidence type="ECO:0000256" key="4">
    <source>
        <dbReference type="ARBA" id="ARBA00022655"/>
    </source>
</evidence>
<comment type="catalytic activity">
    <reaction evidence="7 8">
        <text>(R)-pantoate + beta-alanine + ATP = (R)-pantothenate + AMP + diphosphate + H(+)</text>
        <dbReference type="Rhea" id="RHEA:10912"/>
        <dbReference type="ChEBI" id="CHEBI:15378"/>
        <dbReference type="ChEBI" id="CHEBI:15980"/>
        <dbReference type="ChEBI" id="CHEBI:29032"/>
        <dbReference type="ChEBI" id="CHEBI:30616"/>
        <dbReference type="ChEBI" id="CHEBI:33019"/>
        <dbReference type="ChEBI" id="CHEBI:57966"/>
        <dbReference type="ChEBI" id="CHEBI:456215"/>
        <dbReference type="EC" id="6.3.2.1"/>
    </reaction>
</comment>
<evidence type="ECO:0000256" key="2">
    <source>
        <dbReference type="ARBA" id="ARBA00009256"/>
    </source>
</evidence>
<evidence type="ECO:0000313" key="9">
    <source>
        <dbReference type="EMBL" id="MBO1323061.1"/>
    </source>
</evidence>
<feature type="binding site" evidence="8">
    <location>
        <position position="178"/>
    </location>
    <ligand>
        <name>ATP</name>
        <dbReference type="ChEBI" id="CHEBI:30616"/>
    </ligand>
</feature>
<dbReference type="GO" id="GO:0005829">
    <property type="term" value="C:cytosol"/>
    <property type="evidence" value="ECO:0007669"/>
    <property type="project" value="TreeGrafter"/>
</dbReference>
<comment type="subcellular location">
    <subcellularLocation>
        <location evidence="8">Cytoplasm</location>
    </subcellularLocation>
</comment>
<dbReference type="Proteomes" id="UP000664417">
    <property type="component" value="Unassembled WGS sequence"/>
</dbReference>
<dbReference type="Gene3D" id="3.40.50.620">
    <property type="entry name" value="HUPs"/>
    <property type="match status" value="1"/>
</dbReference>
<comment type="function">
    <text evidence="8">Catalyzes the condensation of pantoate with beta-alanine in an ATP-dependent reaction via a pantoyl-adenylate intermediate.</text>
</comment>
<feature type="binding site" evidence="8">
    <location>
        <position position="155"/>
    </location>
    <ligand>
        <name>(R)-pantoate</name>
        <dbReference type="ChEBI" id="CHEBI:15980"/>
    </ligand>
</feature>
<evidence type="ECO:0000256" key="3">
    <source>
        <dbReference type="ARBA" id="ARBA00022598"/>
    </source>
</evidence>
<dbReference type="HAMAP" id="MF_00158">
    <property type="entry name" value="PanC"/>
    <property type="match status" value="1"/>
</dbReference>
<reference evidence="9" key="1">
    <citation type="submission" date="2021-03" db="EMBL/GenBank/DDBJ databases">
        <authorList>
            <person name="Wang G."/>
        </authorList>
    </citation>
    <scope>NUCLEOTIDE SEQUENCE</scope>
    <source>
        <strain evidence="9">KCTC 12899</strain>
    </source>
</reference>
<keyword evidence="4 8" id="KW-0566">Pantothenate biosynthesis</keyword>
<evidence type="ECO:0000256" key="7">
    <source>
        <dbReference type="ARBA" id="ARBA00048258"/>
    </source>
</evidence>
<comment type="subunit">
    <text evidence="8">Homodimer.</text>
</comment>
<proteinExistence type="inferred from homology"/>
<dbReference type="AlphaFoldDB" id="A0A8J7U8X8"/>
<feature type="binding site" evidence="8">
    <location>
        <position position="63"/>
    </location>
    <ligand>
        <name>(R)-pantoate</name>
        <dbReference type="ChEBI" id="CHEBI:15980"/>
    </ligand>
</feature>
<evidence type="ECO:0000256" key="8">
    <source>
        <dbReference type="HAMAP-Rule" id="MF_00158"/>
    </source>
</evidence>
<dbReference type="CDD" id="cd00560">
    <property type="entry name" value="PanC"/>
    <property type="match status" value="1"/>
</dbReference>
<dbReference type="SUPFAM" id="SSF52374">
    <property type="entry name" value="Nucleotidylyl transferase"/>
    <property type="match status" value="1"/>
</dbReference>
<dbReference type="Pfam" id="PF02569">
    <property type="entry name" value="Pantoate_ligase"/>
    <property type="match status" value="1"/>
</dbReference>
<keyword evidence="5 8" id="KW-0547">Nucleotide-binding</keyword>
<name>A0A8J7U8X8_9BACT</name>
<feature type="binding site" evidence="8">
    <location>
        <begin position="32"/>
        <end position="39"/>
    </location>
    <ligand>
        <name>ATP</name>
        <dbReference type="ChEBI" id="CHEBI:30616"/>
    </ligand>
</feature>
<dbReference type="InterPro" id="IPR014729">
    <property type="entry name" value="Rossmann-like_a/b/a_fold"/>
</dbReference>
<dbReference type="InterPro" id="IPR003721">
    <property type="entry name" value="Pantoate_ligase"/>
</dbReference>
<keyword evidence="6 8" id="KW-0067">ATP-binding</keyword>
<evidence type="ECO:0000256" key="1">
    <source>
        <dbReference type="ARBA" id="ARBA00004990"/>
    </source>
</evidence>
<dbReference type="GO" id="GO:0005524">
    <property type="term" value="F:ATP binding"/>
    <property type="evidence" value="ECO:0007669"/>
    <property type="project" value="UniProtKB-KW"/>
</dbReference>
<dbReference type="GO" id="GO:0015940">
    <property type="term" value="P:pantothenate biosynthetic process"/>
    <property type="evidence" value="ECO:0007669"/>
    <property type="project" value="UniProtKB-UniRule"/>
</dbReference>
<dbReference type="EC" id="6.3.2.1" evidence="8"/>
<comment type="similarity">
    <text evidence="2 8">Belongs to the pantothenate synthetase family.</text>
</comment>
<comment type="caution">
    <text evidence="9">The sequence shown here is derived from an EMBL/GenBank/DDBJ whole genome shotgun (WGS) entry which is preliminary data.</text>
</comment>
<evidence type="ECO:0000256" key="6">
    <source>
        <dbReference type="ARBA" id="ARBA00022840"/>
    </source>
</evidence>
<feature type="binding site" evidence="8">
    <location>
        <begin position="149"/>
        <end position="152"/>
    </location>
    <ligand>
        <name>ATP</name>
        <dbReference type="ChEBI" id="CHEBI:30616"/>
    </ligand>
</feature>
<keyword evidence="8" id="KW-0963">Cytoplasm</keyword>
<comment type="miscellaneous">
    <text evidence="8">The reaction proceeds by a bi uni uni bi ping pong mechanism.</text>
</comment>
<dbReference type="InterPro" id="IPR042176">
    <property type="entry name" value="Pantoate_ligase_C"/>
</dbReference>
<feature type="active site" description="Proton donor" evidence="8">
    <location>
        <position position="39"/>
    </location>
</feature>
<keyword evidence="10" id="KW-1185">Reference proteome</keyword>
<organism evidence="9 10">
    <name type="scientific">Acanthopleuribacter pedis</name>
    <dbReference type="NCBI Taxonomy" id="442870"/>
    <lineage>
        <taxon>Bacteria</taxon>
        <taxon>Pseudomonadati</taxon>
        <taxon>Acidobacteriota</taxon>
        <taxon>Holophagae</taxon>
        <taxon>Acanthopleuribacterales</taxon>
        <taxon>Acanthopleuribacteraceae</taxon>
        <taxon>Acanthopleuribacter</taxon>
    </lineage>
</organism>
<gene>
    <name evidence="8" type="primary">panC</name>
    <name evidence="9" type="ORF">J3U88_31640</name>
</gene>